<evidence type="ECO:0000313" key="5">
    <source>
        <dbReference type="Proteomes" id="UP001147782"/>
    </source>
</evidence>
<dbReference type="Gene3D" id="3.40.50.720">
    <property type="entry name" value="NAD(P)-binding Rossmann-like Domain"/>
    <property type="match status" value="1"/>
</dbReference>
<keyword evidence="2" id="KW-0521">NADP</keyword>
<keyword evidence="3" id="KW-0560">Oxidoreductase</keyword>
<dbReference type="GO" id="GO:0016616">
    <property type="term" value="F:oxidoreductase activity, acting on the CH-OH group of donors, NAD or NADP as acceptor"/>
    <property type="evidence" value="ECO:0007669"/>
    <property type="project" value="UniProtKB-ARBA"/>
</dbReference>
<comment type="similarity">
    <text evidence="1">Belongs to the short-chain dehydrogenases/reductases (SDR) family.</text>
</comment>
<dbReference type="GO" id="GO:0050664">
    <property type="term" value="F:oxidoreductase activity, acting on NAD(P)H, oxygen as acceptor"/>
    <property type="evidence" value="ECO:0007669"/>
    <property type="project" value="TreeGrafter"/>
</dbReference>
<reference evidence="4" key="2">
    <citation type="journal article" date="2023" name="IMA Fungus">
        <title>Comparative genomic study of the Penicillium genus elucidates a diverse pangenome and 15 lateral gene transfer events.</title>
        <authorList>
            <person name="Petersen C."/>
            <person name="Sorensen T."/>
            <person name="Nielsen M.R."/>
            <person name="Sondergaard T.E."/>
            <person name="Sorensen J.L."/>
            <person name="Fitzpatrick D.A."/>
            <person name="Frisvad J.C."/>
            <person name="Nielsen K.L."/>
        </authorList>
    </citation>
    <scope>NUCLEOTIDE SEQUENCE</scope>
    <source>
        <strain evidence="4">IBT 29864</strain>
    </source>
</reference>
<dbReference type="OrthoDB" id="5325318at2759"/>
<dbReference type="InterPro" id="IPR020904">
    <property type="entry name" value="Sc_DH/Rdtase_CS"/>
</dbReference>
<name>A0A9W9SHU5_9EURO</name>
<protein>
    <submittedName>
        <fullName evidence="4">Uncharacterized protein</fullName>
    </submittedName>
</protein>
<evidence type="ECO:0000256" key="2">
    <source>
        <dbReference type="ARBA" id="ARBA00022857"/>
    </source>
</evidence>
<evidence type="ECO:0000256" key="1">
    <source>
        <dbReference type="ARBA" id="ARBA00006484"/>
    </source>
</evidence>
<dbReference type="AlphaFoldDB" id="A0A9W9SHU5"/>
<dbReference type="EMBL" id="JAPZBS010000004">
    <property type="protein sequence ID" value="KAJ5378270.1"/>
    <property type="molecule type" value="Genomic_DNA"/>
</dbReference>
<dbReference type="RefSeq" id="XP_056557133.1">
    <property type="nucleotide sequence ID" value="XM_056698608.1"/>
</dbReference>
<dbReference type="FunFam" id="3.40.50.720:FF:000084">
    <property type="entry name" value="Short-chain dehydrogenase reductase"/>
    <property type="match status" value="1"/>
</dbReference>
<dbReference type="PRINTS" id="PR00081">
    <property type="entry name" value="GDHRDH"/>
</dbReference>
<dbReference type="InterPro" id="IPR036291">
    <property type="entry name" value="NAD(P)-bd_dom_sf"/>
</dbReference>
<accession>A0A9W9SHU5</accession>
<sequence length="272" mass="29183">MASYTTGDSGMTRQSFMASKLSLKNKVTVVTGGSRGIGLDLAESTADLGSDVVLMDIREPQTDLKELATKYKTRFKFYHTDVTEMTSLQASFDRCVNDLGKIDNCITAAGVAMDKPFLDHTWDECRKLLDVNVLGSFFCAQLAARQMKEQQTGGSIVMIASIAAHCAIPAQRVSMYGGTKAAIKLLGQTLGAELAPLNIRVNTVSPGFIATDMSKQFTELQDVFRNVPPLGRIGETGDLAMAVAYFLCSGSSYTTGADLAVTGGLHNGRIEL</sequence>
<keyword evidence="5" id="KW-1185">Reference proteome</keyword>
<reference evidence="4" key="1">
    <citation type="submission" date="2022-11" db="EMBL/GenBank/DDBJ databases">
        <authorList>
            <person name="Petersen C."/>
        </authorList>
    </citation>
    <scope>NUCLEOTIDE SEQUENCE</scope>
    <source>
        <strain evidence="4">IBT 29864</strain>
    </source>
</reference>
<dbReference type="SUPFAM" id="SSF51735">
    <property type="entry name" value="NAD(P)-binding Rossmann-fold domains"/>
    <property type="match status" value="1"/>
</dbReference>
<dbReference type="PANTHER" id="PTHR43008">
    <property type="entry name" value="BENZIL REDUCTASE"/>
    <property type="match status" value="1"/>
</dbReference>
<evidence type="ECO:0000256" key="3">
    <source>
        <dbReference type="ARBA" id="ARBA00023002"/>
    </source>
</evidence>
<dbReference type="PROSITE" id="PS00061">
    <property type="entry name" value="ADH_SHORT"/>
    <property type="match status" value="1"/>
</dbReference>
<dbReference type="PANTHER" id="PTHR43008:SF4">
    <property type="entry name" value="CHAIN DEHYDROGENASE, PUTATIVE (AFU_ORTHOLOGUE AFUA_4G08710)-RELATED"/>
    <property type="match status" value="1"/>
</dbReference>
<dbReference type="InterPro" id="IPR002347">
    <property type="entry name" value="SDR_fam"/>
</dbReference>
<dbReference type="Pfam" id="PF13561">
    <property type="entry name" value="adh_short_C2"/>
    <property type="match status" value="1"/>
</dbReference>
<organism evidence="4 5">
    <name type="scientific">Penicillium cataractarum</name>
    <dbReference type="NCBI Taxonomy" id="2100454"/>
    <lineage>
        <taxon>Eukaryota</taxon>
        <taxon>Fungi</taxon>
        <taxon>Dikarya</taxon>
        <taxon>Ascomycota</taxon>
        <taxon>Pezizomycotina</taxon>
        <taxon>Eurotiomycetes</taxon>
        <taxon>Eurotiomycetidae</taxon>
        <taxon>Eurotiales</taxon>
        <taxon>Aspergillaceae</taxon>
        <taxon>Penicillium</taxon>
    </lineage>
</organism>
<comment type="caution">
    <text evidence="4">The sequence shown here is derived from an EMBL/GenBank/DDBJ whole genome shotgun (WGS) entry which is preliminary data.</text>
</comment>
<dbReference type="Proteomes" id="UP001147782">
    <property type="component" value="Unassembled WGS sequence"/>
</dbReference>
<dbReference type="GeneID" id="81437787"/>
<gene>
    <name evidence="4" type="ORF">N7496_005679</name>
</gene>
<evidence type="ECO:0000313" key="4">
    <source>
        <dbReference type="EMBL" id="KAJ5378270.1"/>
    </source>
</evidence>
<proteinExistence type="inferred from homology"/>